<feature type="non-terminal residue" evidence="1">
    <location>
        <position position="134"/>
    </location>
</feature>
<dbReference type="Proteomes" id="UP000663882">
    <property type="component" value="Unassembled WGS sequence"/>
</dbReference>
<accession>A0A815TEN2</accession>
<comment type="caution">
    <text evidence="1">The sequence shown here is derived from an EMBL/GenBank/DDBJ whole genome shotgun (WGS) entry which is preliminary data.</text>
</comment>
<evidence type="ECO:0000313" key="1">
    <source>
        <dbReference type="EMBL" id="CAF1507297.1"/>
    </source>
</evidence>
<protein>
    <submittedName>
        <fullName evidence="1">Uncharacterized protein</fullName>
    </submittedName>
</protein>
<gene>
    <name evidence="1" type="ORF">RFH988_LOCUS38962</name>
</gene>
<dbReference type="AlphaFoldDB" id="A0A815TEN2"/>
<name>A0A815TEN2_9BILA</name>
<organism evidence="1 2">
    <name type="scientific">Rotaria sordida</name>
    <dbReference type="NCBI Taxonomy" id="392033"/>
    <lineage>
        <taxon>Eukaryota</taxon>
        <taxon>Metazoa</taxon>
        <taxon>Spiralia</taxon>
        <taxon>Gnathifera</taxon>
        <taxon>Rotifera</taxon>
        <taxon>Eurotatoria</taxon>
        <taxon>Bdelloidea</taxon>
        <taxon>Philodinida</taxon>
        <taxon>Philodinidae</taxon>
        <taxon>Rotaria</taxon>
    </lineage>
</organism>
<sequence>LLDVALPDIKFKFILKIHVLYLVDKTTTIANINVIYSIYSTDGVFGLGLIIHPIGGDFTSEDVIDRIGGDLKPGGIIISFIDSDLKLGGVIISFIGGDLNLGDRIDTTGDHTSECVIGFISAGDIIIIDGDLEY</sequence>
<proteinExistence type="predicted"/>
<reference evidence="1" key="1">
    <citation type="submission" date="2021-02" db="EMBL/GenBank/DDBJ databases">
        <authorList>
            <person name="Nowell W R."/>
        </authorList>
    </citation>
    <scope>NUCLEOTIDE SEQUENCE</scope>
</reference>
<dbReference type="EMBL" id="CAJNOO010012323">
    <property type="protein sequence ID" value="CAF1507297.1"/>
    <property type="molecule type" value="Genomic_DNA"/>
</dbReference>
<evidence type="ECO:0000313" key="2">
    <source>
        <dbReference type="Proteomes" id="UP000663882"/>
    </source>
</evidence>